<dbReference type="InterPro" id="IPR002611">
    <property type="entry name" value="IstB_ATP-bd"/>
</dbReference>
<reference evidence="2" key="1">
    <citation type="submission" date="2019-11" db="EMBL/GenBank/DDBJ databases">
        <authorList>
            <person name="Feng L."/>
        </authorList>
    </citation>
    <scope>NUCLEOTIDE SEQUENCE</scope>
    <source>
        <strain evidence="2">CButyricumLFYP62</strain>
    </source>
</reference>
<dbReference type="Pfam" id="PF01695">
    <property type="entry name" value="IstB_IS21"/>
    <property type="match status" value="1"/>
</dbReference>
<dbReference type="AlphaFoldDB" id="A0A6N3AVS3"/>
<dbReference type="GO" id="GO:0005524">
    <property type="term" value="F:ATP binding"/>
    <property type="evidence" value="ECO:0007669"/>
    <property type="project" value="InterPro"/>
</dbReference>
<proteinExistence type="predicted"/>
<dbReference type="InterPro" id="IPR027417">
    <property type="entry name" value="P-loop_NTPase"/>
</dbReference>
<dbReference type="SUPFAM" id="SSF52540">
    <property type="entry name" value="P-loop containing nucleoside triphosphate hydrolases"/>
    <property type="match status" value="1"/>
</dbReference>
<dbReference type="PANTHER" id="PTHR30050:SF10">
    <property type="entry name" value="PHAGE-LIKE ELEMENT PBSX PROTEIN XKDC"/>
    <property type="match status" value="1"/>
</dbReference>
<protein>
    <submittedName>
        <fullName evidence="2">DNA replication protein DnaC</fullName>
    </submittedName>
</protein>
<dbReference type="CDD" id="cd00009">
    <property type="entry name" value="AAA"/>
    <property type="match status" value="1"/>
</dbReference>
<evidence type="ECO:0000259" key="1">
    <source>
        <dbReference type="SMART" id="SM00382"/>
    </source>
</evidence>
<dbReference type="EMBL" id="CACRTU010000010">
    <property type="protein sequence ID" value="VYT94677.1"/>
    <property type="molecule type" value="Genomic_DNA"/>
</dbReference>
<gene>
    <name evidence="2" type="primary">dnaC_1</name>
    <name evidence="2" type="ORF">CBLFYP62_01134</name>
</gene>
<evidence type="ECO:0000313" key="2">
    <source>
        <dbReference type="EMBL" id="VYT94677.1"/>
    </source>
</evidence>
<dbReference type="InterPro" id="IPR003593">
    <property type="entry name" value="AAA+_ATPase"/>
</dbReference>
<dbReference type="PANTHER" id="PTHR30050">
    <property type="entry name" value="CHROMOSOMAL REPLICATION INITIATOR PROTEIN DNAA"/>
    <property type="match status" value="1"/>
</dbReference>
<dbReference type="Gene3D" id="3.40.50.300">
    <property type="entry name" value="P-loop containing nucleotide triphosphate hydrolases"/>
    <property type="match status" value="1"/>
</dbReference>
<sequence length="247" mass="28730">MNYDMSSIIERCKAKAQKTEYKCLNCKDTGYEIINQVKGQPVIKECACKKKERLKQQWKDNGFNILCNNLTFKRFNAERNKVSKRIKEIAEDYINKFICSQFETDNSIAFLGEPGTGKTHICTSIALELLKQGFNTVYFPYRDCMDEMIDLRMDDKNKYQSKLSKYKKCSILFLDDVFKGGYTDAEIKLLFKIVNYRYVNRLPIIVSSECLSNELLDIDRAIGSRIIEMAKGRTLDIVGKEYNQRLS</sequence>
<accession>A0A6N3AVS3</accession>
<organism evidence="2">
    <name type="scientific">Clostridium butyricum</name>
    <dbReference type="NCBI Taxonomy" id="1492"/>
    <lineage>
        <taxon>Bacteria</taxon>
        <taxon>Bacillati</taxon>
        <taxon>Bacillota</taxon>
        <taxon>Clostridia</taxon>
        <taxon>Eubacteriales</taxon>
        <taxon>Clostridiaceae</taxon>
        <taxon>Clostridium</taxon>
    </lineage>
</organism>
<name>A0A6N3AVS3_CLOBU</name>
<dbReference type="SMART" id="SM00382">
    <property type="entry name" value="AAA"/>
    <property type="match status" value="1"/>
</dbReference>
<dbReference type="GO" id="GO:0006260">
    <property type="term" value="P:DNA replication"/>
    <property type="evidence" value="ECO:0007669"/>
    <property type="project" value="TreeGrafter"/>
</dbReference>
<feature type="domain" description="AAA+ ATPase" evidence="1">
    <location>
        <begin position="104"/>
        <end position="233"/>
    </location>
</feature>
<dbReference type="RefSeq" id="WP_002582903.1">
    <property type="nucleotide sequence ID" value="NZ_CACRTU010000010.1"/>
</dbReference>